<dbReference type="InterPro" id="IPR036388">
    <property type="entry name" value="WH-like_DNA-bd_sf"/>
</dbReference>
<proteinExistence type="predicted"/>
<name>A0ABR9BRD2_9GAMM</name>
<dbReference type="SUPFAM" id="SSF52172">
    <property type="entry name" value="CheY-like"/>
    <property type="match status" value="1"/>
</dbReference>
<accession>A0ABR9BRD2</accession>
<keyword evidence="3" id="KW-1185">Reference proteome</keyword>
<evidence type="ECO:0000313" key="2">
    <source>
        <dbReference type="EMBL" id="MBD8515130.1"/>
    </source>
</evidence>
<feature type="domain" description="ANTAR" evidence="1">
    <location>
        <begin position="137"/>
        <end position="198"/>
    </location>
</feature>
<dbReference type="PROSITE" id="PS50921">
    <property type="entry name" value="ANTAR"/>
    <property type="match status" value="1"/>
</dbReference>
<dbReference type="Proteomes" id="UP000649768">
    <property type="component" value="Unassembled WGS sequence"/>
</dbReference>
<dbReference type="Pfam" id="PF03861">
    <property type="entry name" value="ANTAR"/>
    <property type="match status" value="1"/>
</dbReference>
<sequence length="204" mass="22863">MAKPEKSDRKQVASNHKDISQILVCSDCTREQAKLTGELAARYDNVIGCRFSQLAALTAETQGSALVINWARADAELRMLVDHADSQRWPLVVLLRQLEHQDIDRLPAPNGYVLLPADSATALSVWVERACQVRDSQSQMENALATLNRRLEDRRLVEQAKGLLMKHQGLDEAEAYRLLREAAMHNSQSLGQIAKNLLLSLNRL</sequence>
<dbReference type="RefSeq" id="WP_192017697.1">
    <property type="nucleotide sequence ID" value="NZ_JACYTP010000020.1"/>
</dbReference>
<organism evidence="2 3">
    <name type="scientific">Photobacterium arenosum</name>
    <dbReference type="NCBI Taxonomy" id="2774143"/>
    <lineage>
        <taxon>Bacteria</taxon>
        <taxon>Pseudomonadati</taxon>
        <taxon>Pseudomonadota</taxon>
        <taxon>Gammaproteobacteria</taxon>
        <taxon>Vibrionales</taxon>
        <taxon>Vibrionaceae</taxon>
        <taxon>Photobacterium</taxon>
    </lineage>
</organism>
<evidence type="ECO:0000313" key="3">
    <source>
        <dbReference type="Proteomes" id="UP000649768"/>
    </source>
</evidence>
<gene>
    <name evidence="2" type="ORF">IFO68_20840</name>
</gene>
<dbReference type="InterPro" id="IPR011006">
    <property type="entry name" value="CheY-like_superfamily"/>
</dbReference>
<dbReference type="EMBL" id="JACYTP010000020">
    <property type="protein sequence ID" value="MBD8515130.1"/>
    <property type="molecule type" value="Genomic_DNA"/>
</dbReference>
<protein>
    <submittedName>
        <fullName evidence="2">ANTAR domain-containing protein</fullName>
    </submittedName>
</protein>
<dbReference type="InterPro" id="IPR005561">
    <property type="entry name" value="ANTAR"/>
</dbReference>
<comment type="caution">
    <text evidence="2">The sequence shown here is derived from an EMBL/GenBank/DDBJ whole genome shotgun (WGS) entry which is preliminary data.</text>
</comment>
<dbReference type="Gene3D" id="1.10.10.10">
    <property type="entry name" value="Winged helix-like DNA-binding domain superfamily/Winged helix DNA-binding domain"/>
    <property type="match status" value="1"/>
</dbReference>
<reference evidence="2 3" key="1">
    <citation type="submission" date="2020-09" db="EMBL/GenBank/DDBJ databases">
        <title>Photobacterium sp. CAU 1568 isolated from sand of Sido Beach.</title>
        <authorList>
            <person name="Kim W."/>
        </authorList>
    </citation>
    <scope>NUCLEOTIDE SEQUENCE [LARGE SCALE GENOMIC DNA]</scope>
    <source>
        <strain evidence="2 3">CAU 1568</strain>
    </source>
</reference>
<evidence type="ECO:0000259" key="1">
    <source>
        <dbReference type="PROSITE" id="PS50921"/>
    </source>
</evidence>
<dbReference type="SMART" id="SM01012">
    <property type="entry name" value="ANTAR"/>
    <property type="match status" value="1"/>
</dbReference>